<organism evidence="2 3">
    <name type="scientific">Ferrimicrobium acidiphilum</name>
    <dbReference type="NCBI Taxonomy" id="121039"/>
    <lineage>
        <taxon>Bacteria</taxon>
        <taxon>Bacillati</taxon>
        <taxon>Actinomycetota</taxon>
        <taxon>Acidimicrobiia</taxon>
        <taxon>Acidimicrobiales</taxon>
        <taxon>Acidimicrobiaceae</taxon>
        <taxon>Ferrimicrobium</taxon>
    </lineage>
</organism>
<accession>A0ABV3Y6K5</accession>
<keyword evidence="3" id="KW-1185">Reference proteome</keyword>
<gene>
    <name evidence="2" type="ORF">AB6A68_15510</name>
</gene>
<feature type="non-terminal residue" evidence="2">
    <location>
        <position position="1"/>
    </location>
</feature>
<dbReference type="Proteomes" id="UP001560267">
    <property type="component" value="Unassembled WGS sequence"/>
</dbReference>
<feature type="region of interest" description="Disordered" evidence="1">
    <location>
        <begin position="23"/>
        <end position="84"/>
    </location>
</feature>
<evidence type="ECO:0000256" key="1">
    <source>
        <dbReference type="SAM" id="MobiDB-lite"/>
    </source>
</evidence>
<dbReference type="EMBL" id="JBFSHR010000423">
    <property type="protein sequence ID" value="MEX6431207.1"/>
    <property type="molecule type" value="Genomic_DNA"/>
</dbReference>
<sequence>WALDERLRRIVAAGEAKAIGRGGISSVSRSTGVSRRAIHAGFKELQDHPQDPTPRRIRRPGAGRKKISEADPSLMSDLESLVEP</sequence>
<feature type="compositionally biased region" description="Basic and acidic residues" evidence="1">
    <location>
        <begin position="41"/>
        <end position="54"/>
    </location>
</feature>
<comment type="caution">
    <text evidence="2">The sequence shown here is derived from an EMBL/GenBank/DDBJ whole genome shotgun (WGS) entry which is preliminary data.</text>
</comment>
<evidence type="ECO:0000313" key="2">
    <source>
        <dbReference type="EMBL" id="MEX6431207.1"/>
    </source>
</evidence>
<evidence type="ECO:0000313" key="3">
    <source>
        <dbReference type="Proteomes" id="UP001560267"/>
    </source>
</evidence>
<proteinExistence type="predicted"/>
<protein>
    <submittedName>
        <fullName evidence="2">ISAzo13 family transposase</fullName>
    </submittedName>
</protein>
<feature type="compositionally biased region" description="Low complexity" evidence="1">
    <location>
        <begin position="24"/>
        <end position="35"/>
    </location>
</feature>
<reference evidence="2 3" key="1">
    <citation type="submission" date="2024-07" db="EMBL/GenBank/DDBJ databases">
        <title>Draft Genome Sequence of Ferrimicrobium acidiphilum Strain YE2023, Isolated from a Pulp of Bioleach Reactor.</title>
        <authorList>
            <person name="Elkina Y.A."/>
            <person name="Bulaeva A.G."/>
            <person name="Beletsky A.V."/>
            <person name="Mardanov A.V."/>
        </authorList>
    </citation>
    <scope>NUCLEOTIDE SEQUENCE [LARGE SCALE GENOMIC DNA]</scope>
    <source>
        <strain evidence="2 3">YE2023</strain>
    </source>
</reference>
<feature type="compositionally biased region" description="Basic residues" evidence="1">
    <location>
        <begin position="55"/>
        <end position="65"/>
    </location>
</feature>
<name>A0ABV3Y6K5_9ACTN</name>
<feature type="non-terminal residue" evidence="2">
    <location>
        <position position="84"/>
    </location>
</feature>